<feature type="transmembrane region" description="Helical" evidence="7">
    <location>
        <begin position="827"/>
        <end position="848"/>
    </location>
</feature>
<keyword evidence="7" id="KW-0472">Membrane</keyword>
<evidence type="ECO:0000313" key="11">
    <source>
        <dbReference type="Proteomes" id="UP000515570"/>
    </source>
</evidence>
<keyword evidence="3" id="KW-0964">Secreted</keyword>
<evidence type="ECO:0000256" key="2">
    <source>
        <dbReference type="ARBA" id="ARBA00022512"/>
    </source>
</evidence>
<dbReference type="InterPro" id="IPR008966">
    <property type="entry name" value="Adhesion_dom_sf"/>
</dbReference>
<feature type="compositionally biased region" description="Low complexity" evidence="6">
    <location>
        <begin position="740"/>
        <end position="786"/>
    </location>
</feature>
<evidence type="ECO:0000256" key="6">
    <source>
        <dbReference type="SAM" id="MobiDB-lite"/>
    </source>
</evidence>
<evidence type="ECO:0000256" key="4">
    <source>
        <dbReference type="ARBA" id="ARBA00022729"/>
    </source>
</evidence>
<feature type="domain" description="DUF5979" evidence="9">
    <location>
        <begin position="634"/>
        <end position="733"/>
    </location>
</feature>
<proteinExistence type="predicted"/>
<evidence type="ECO:0000256" key="1">
    <source>
        <dbReference type="ARBA" id="ARBA00004168"/>
    </source>
</evidence>
<dbReference type="InterPro" id="IPR041171">
    <property type="entry name" value="SDR_Ig"/>
</dbReference>
<evidence type="ECO:0000256" key="7">
    <source>
        <dbReference type="SAM" id="Phobius"/>
    </source>
</evidence>
<feature type="domain" description="DUF5979" evidence="9">
    <location>
        <begin position="318"/>
        <end position="422"/>
    </location>
</feature>
<feature type="domain" description="DUF5979" evidence="9">
    <location>
        <begin position="532"/>
        <end position="628"/>
    </location>
</feature>
<dbReference type="Pfam" id="PF19407">
    <property type="entry name" value="DUF5979"/>
    <property type="match status" value="4"/>
</dbReference>
<gene>
    <name evidence="10" type="ORF">HW450_08175</name>
</gene>
<keyword evidence="2" id="KW-0134">Cell wall</keyword>
<dbReference type="RefSeq" id="WP_182385157.1">
    <property type="nucleotide sequence ID" value="NZ_CP059833.1"/>
</dbReference>
<dbReference type="InterPro" id="IPR011252">
    <property type="entry name" value="Fibrogen-bd_dom1"/>
</dbReference>
<evidence type="ECO:0000313" key="10">
    <source>
        <dbReference type="EMBL" id="QMV84348.1"/>
    </source>
</evidence>
<dbReference type="Gene3D" id="2.60.40.1280">
    <property type="match status" value="1"/>
</dbReference>
<feature type="region of interest" description="Disordered" evidence="6">
    <location>
        <begin position="732"/>
        <end position="823"/>
    </location>
</feature>
<dbReference type="SUPFAM" id="SSF49401">
    <property type="entry name" value="Bacterial adhesins"/>
    <property type="match status" value="1"/>
</dbReference>
<dbReference type="EMBL" id="CP059833">
    <property type="protein sequence ID" value="QMV84348.1"/>
    <property type="molecule type" value="Genomic_DNA"/>
</dbReference>
<keyword evidence="5" id="KW-0572">Peptidoglycan-anchor</keyword>
<evidence type="ECO:0000259" key="9">
    <source>
        <dbReference type="Pfam" id="PF19407"/>
    </source>
</evidence>
<dbReference type="GO" id="GO:0007155">
    <property type="term" value="P:cell adhesion"/>
    <property type="evidence" value="ECO:0007669"/>
    <property type="project" value="InterPro"/>
</dbReference>
<keyword evidence="7" id="KW-1133">Transmembrane helix</keyword>
<feature type="domain" description="DUF5979" evidence="9">
    <location>
        <begin position="430"/>
        <end position="526"/>
    </location>
</feature>
<dbReference type="Proteomes" id="UP000515570">
    <property type="component" value="Chromosome"/>
</dbReference>
<reference evidence="10 11" key="1">
    <citation type="submission" date="2020-07" db="EMBL/GenBank/DDBJ databases">
        <title>non toxigenic Corynebacterium sp. nov from a clinical source.</title>
        <authorList>
            <person name="Bernier A.-M."/>
            <person name="Bernard K."/>
        </authorList>
    </citation>
    <scope>NUCLEOTIDE SEQUENCE [LARGE SCALE GENOMIC DNA]</scope>
    <source>
        <strain evidence="11">NML 93-0612</strain>
    </source>
</reference>
<sequence>MTNGVYNDSGARAEAQFDWSVSSASKEGDTFSITLPNELVTVGTGELRLLDEGGNHVATANIEAGKKEVVFTLTDYVDTHFSVKGQAYFTVEWDRNAPGLSTDGFGSNEQPGSLNFSGCGSGTLLGVYPPDGPGGVTHINSKNGNYYGESIQVDGKTAHLVTWNIAVASDSGTNDFTVTDTAPEGYKFACSGKYSNGYAPVVVDAVRTEGVIPDRHYVVDGAGRTASGSSNLTDVTSEVVPFGYGYEINCTEKELSVRFPYGVDPSTGPRITVTTFTDTLPQPGSKVVNTANVNGKTVSGEVVIPSAGGWGEGKLGGFALRKIATGLGSNPDKQYNFEWKCTHATKPEKKGTKTLKTGEDFHIADVEKGYTCEISEQDASVTGQNLSTTWLVDGKEAEAPVKFGVREQGTEAVIIDVKNAYTPKPEVGGFKIVKTVKGLPADAPAKDYSFSYECAKNGAEVKTGTATISGAGATEIKDIPADAQCTVTEDAKSAAVPGYSLVIDSLKPVTITADTTQVVEVNNIYTKQTGSFSIEKQLIDKDGVAAGKKFTFGYTCKNDALNETKAGTVGPIGAGETGTVTDIAAGSVCTFTEQNADIEGADLKTSGLDSVTIVDNGTSKVTVTNEYSAWLASLKVNKEITGSNVKTLQDKLFEVNYKCTLDDYSKKGTVQVSANQPALIEGIRSGATCVLEENTDKAKFDGYNFEVDKSTVTVNPKIGGKDTVATATLKNHYSVPPTPTETVTPTPTETTTSSVPPVTVTTTTTRPGGIPIIVPIVPGSSSSGSSDRGLSSGGNSSTVVKPTTSMPQPPTGHKEAPRSGKQLAQTGAQVGGVIAFGAVILLVGLALVKRGRQQ</sequence>
<evidence type="ECO:0000256" key="3">
    <source>
        <dbReference type="ARBA" id="ARBA00022525"/>
    </source>
</evidence>
<feature type="domain" description="SDR-like Ig" evidence="8">
    <location>
        <begin position="8"/>
        <end position="96"/>
    </location>
</feature>
<feature type="compositionally biased region" description="Polar residues" evidence="6">
    <location>
        <begin position="793"/>
        <end position="806"/>
    </location>
</feature>
<keyword evidence="11" id="KW-1185">Reference proteome</keyword>
<protein>
    <submittedName>
        <fullName evidence="10">Peptidase</fullName>
    </submittedName>
</protein>
<organism evidence="10 11">
    <name type="scientific">Corynebacterium hindlerae</name>
    <dbReference type="NCBI Taxonomy" id="699041"/>
    <lineage>
        <taxon>Bacteria</taxon>
        <taxon>Bacillati</taxon>
        <taxon>Actinomycetota</taxon>
        <taxon>Actinomycetes</taxon>
        <taxon>Mycobacteriales</taxon>
        <taxon>Corynebacteriaceae</taxon>
        <taxon>Corynebacterium</taxon>
    </lineage>
</organism>
<comment type="subcellular location">
    <subcellularLocation>
        <location evidence="1">Secreted</location>
        <location evidence="1">Cell wall</location>
        <topology evidence="1">Peptidoglycan-anchor</topology>
    </subcellularLocation>
</comment>
<evidence type="ECO:0000256" key="5">
    <source>
        <dbReference type="ARBA" id="ARBA00023088"/>
    </source>
</evidence>
<evidence type="ECO:0000259" key="8">
    <source>
        <dbReference type="Pfam" id="PF17961"/>
    </source>
</evidence>
<keyword evidence="7" id="KW-0812">Transmembrane</keyword>
<name>A0A7G5FCK7_9CORY</name>
<dbReference type="AlphaFoldDB" id="A0A7G5FCK7"/>
<accession>A0A7G5FCK7</accession>
<dbReference type="Pfam" id="PF17961">
    <property type="entry name" value="Big_8"/>
    <property type="match status" value="1"/>
</dbReference>
<keyword evidence="4" id="KW-0732">Signal</keyword>
<dbReference type="InterPro" id="IPR046022">
    <property type="entry name" value="DUF5979"/>
</dbReference>